<evidence type="ECO:0000256" key="2">
    <source>
        <dbReference type="ARBA" id="ARBA00022801"/>
    </source>
</evidence>
<dbReference type="GO" id="GO:0016787">
    <property type="term" value="F:hydrolase activity"/>
    <property type="evidence" value="ECO:0007669"/>
    <property type="project" value="UniProtKB-KW"/>
</dbReference>
<keyword evidence="4" id="KW-0067">ATP-binding</keyword>
<sequence length="362" mass="42144">MPSNKYIHISSAGSGKTTYLVNNAINEKERKGLITTYTTENLNEIQKKFIKKNQCIPKNIEIMSWYSFLIRECARPYQNFLYEKNRIESLFFVEGKSALYANKSNVEKYFFFDGKYIYSDKISEFIIEINKKSNGLVIQRLEQQYDFLCIDEIQDLAGYDLDFIELLLESNIEIHFVGDPRQGVFSTNNSAKYKKFRGESIVDLFKDWETTGKCQIIDRNFSYRCHETICQFADNLYPNYPKTKSKLEEIVEHTGIFFLKLADLEVYLKKYNPVVLRYSKSTKFLHGNALNFGSVKGLTFERVLILPNGPINDFLKLGKIEKLATSTKSKLYVAITRAKFSVAFLYENKSDLINITQYQNIP</sequence>
<dbReference type="Proteomes" id="UP000297641">
    <property type="component" value="Unassembled WGS sequence"/>
</dbReference>
<evidence type="ECO:0000313" key="7">
    <source>
        <dbReference type="EMBL" id="TGL07498.1"/>
    </source>
</evidence>
<dbReference type="Gene3D" id="3.40.50.300">
    <property type="entry name" value="P-loop containing nucleotide triphosphate hydrolases"/>
    <property type="match status" value="1"/>
</dbReference>
<feature type="domain" description="UvrD-like helicase ATP-binding" evidence="6">
    <location>
        <begin position="131"/>
        <end position="186"/>
    </location>
</feature>
<protein>
    <recommendedName>
        <fullName evidence="5">DNA 3'-5' helicase II</fullName>
    </recommendedName>
</protein>
<dbReference type="PANTHER" id="PTHR11070:SF2">
    <property type="entry name" value="ATP-DEPENDENT DNA HELICASE SRS2"/>
    <property type="match status" value="1"/>
</dbReference>
<dbReference type="InterPro" id="IPR014016">
    <property type="entry name" value="UvrD-like_ATP-bd"/>
</dbReference>
<dbReference type="InterPro" id="IPR000212">
    <property type="entry name" value="DNA_helicase_UvrD/REP"/>
</dbReference>
<keyword evidence="3" id="KW-0347">Helicase</keyword>
<keyword evidence="2" id="KW-0378">Hydrolase</keyword>
<evidence type="ECO:0000256" key="3">
    <source>
        <dbReference type="ARBA" id="ARBA00022806"/>
    </source>
</evidence>
<dbReference type="SUPFAM" id="SSF52540">
    <property type="entry name" value="P-loop containing nucleoside triphosphate hydrolases"/>
    <property type="match status" value="1"/>
</dbReference>
<dbReference type="EMBL" id="RQFT01000005">
    <property type="protein sequence ID" value="TGL07498.1"/>
    <property type="molecule type" value="Genomic_DNA"/>
</dbReference>
<dbReference type="GO" id="GO:0003677">
    <property type="term" value="F:DNA binding"/>
    <property type="evidence" value="ECO:0007669"/>
    <property type="project" value="InterPro"/>
</dbReference>
<evidence type="ECO:0000256" key="1">
    <source>
        <dbReference type="ARBA" id="ARBA00022741"/>
    </source>
</evidence>
<comment type="caution">
    <text evidence="7">The sequence shown here is derived from an EMBL/GenBank/DDBJ whole genome shotgun (WGS) entry which is preliminary data.</text>
</comment>
<reference evidence="7 8" key="1">
    <citation type="journal article" date="2019" name="PLoS Negl. Trop. Dis.">
        <title>Revisiting the worldwide diversity of Leptospira species in the environment.</title>
        <authorList>
            <person name="Vincent A.T."/>
            <person name="Schiettekatte O."/>
            <person name="Bourhy P."/>
            <person name="Veyrier F.J."/>
            <person name="Picardeau M."/>
        </authorList>
    </citation>
    <scope>NUCLEOTIDE SEQUENCE [LARGE SCALE GENOMIC DNA]</scope>
    <source>
        <strain evidence="7 8">201800273</strain>
    </source>
</reference>
<organism evidence="7 8">
    <name type="scientific">Leptospira bouyouniensis</name>
    <dbReference type="NCBI Taxonomy" id="2484911"/>
    <lineage>
        <taxon>Bacteria</taxon>
        <taxon>Pseudomonadati</taxon>
        <taxon>Spirochaetota</taxon>
        <taxon>Spirochaetia</taxon>
        <taxon>Leptospirales</taxon>
        <taxon>Leptospiraceae</taxon>
        <taxon>Leptospira</taxon>
    </lineage>
</organism>
<dbReference type="Pfam" id="PF00580">
    <property type="entry name" value="UvrD-helicase"/>
    <property type="match status" value="1"/>
</dbReference>
<dbReference type="PANTHER" id="PTHR11070">
    <property type="entry name" value="UVRD / RECB / PCRA DNA HELICASE FAMILY MEMBER"/>
    <property type="match status" value="1"/>
</dbReference>
<keyword evidence="1" id="KW-0547">Nucleotide-binding</keyword>
<evidence type="ECO:0000313" key="8">
    <source>
        <dbReference type="Proteomes" id="UP000297641"/>
    </source>
</evidence>
<evidence type="ECO:0000259" key="6">
    <source>
        <dbReference type="Pfam" id="PF00580"/>
    </source>
</evidence>
<evidence type="ECO:0000256" key="4">
    <source>
        <dbReference type="ARBA" id="ARBA00022840"/>
    </source>
</evidence>
<dbReference type="GO" id="GO:0000725">
    <property type="term" value="P:recombinational repair"/>
    <property type="evidence" value="ECO:0007669"/>
    <property type="project" value="TreeGrafter"/>
</dbReference>
<dbReference type="AlphaFoldDB" id="A0A7I0HTW3"/>
<proteinExistence type="predicted"/>
<evidence type="ECO:0000256" key="5">
    <source>
        <dbReference type="ARBA" id="ARBA00034923"/>
    </source>
</evidence>
<gene>
    <name evidence="7" type="ORF">EHQ43_06090</name>
</gene>
<accession>A0A7I0HTW3</accession>
<name>A0A7I0HTW3_9LEPT</name>
<dbReference type="RefSeq" id="WP_135770403.1">
    <property type="nucleotide sequence ID" value="NZ_RQFT01000005.1"/>
</dbReference>
<dbReference type="GO" id="GO:0005524">
    <property type="term" value="F:ATP binding"/>
    <property type="evidence" value="ECO:0007669"/>
    <property type="project" value="UniProtKB-KW"/>
</dbReference>
<dbReference type="GO" id="GO:0043138">
    <property type="term" value="F:3'-5' DNA helicase activity"/>
    <property type="evidence" value="ECO:0007669"/>
    <property type="project" value="TreeGrafter"/>
</dbReference>
<dbReference type="InterPro" id="IPR027417">
    <property type="entry name" value="P-loop_NTPase"/>
</dbReference>